<proteinExistence type="predicted"/>
<reference evidence="1" key="1">
    <citation type="submission" date="2022-08" db="EMBL/GenBank/DDBJ databases">
        <authorList>
            <person name="Kallberg Y."/>
            <person name="Tangrot J."/>
            <person name="Rosling A."/>
        </authorList>
    </citation>
    <scope>NUCLEOTIDE SEQUENCE</scope>
    <source>
        <strain evidence="1">Wild A</strain>
    </source>
</reference>
<evidence type="ECO:0000313" key="2">
    <source>
        <dbReference type="Proteomes" id="UP001153678"/>
    </source>
</evidence>
<name>A0A9W4WYW2_9GLOM</name>
<dbReference type="AlphaFoldDB" id="A0A9W4WYW2"/>
<gene>
    <name evidence="1" type="ORF">FWILDA_LOCUS17254</name>
</gene>
<feature type="non-terminal residue" evidence="1">
    <location>
        <position position="104"/>
    </location>
</feature>
<keyword evidence="2" id="KW-1185">Reference proteome</keyword>
<protein>
    <submittedName>
        <fullName evidence="1">19625_t:CDS:1</fullName>
    </submittedName>
</protein>
<organism evidence="1 2">
    <name type="scientific">Funneliformis geosporum</name>
    <dbReference type="NCBI Taxonomy" id="1117311"/>
    <lineage>
        <taxon>Eukaryota</taxon>
        <taxon>Fungi</taxon>
        <taxon>Fungi incertae sedis</taxon>
        <taxon>Mucoromycota</taxon>
        <taxon>Glomeromycotina</taxon>
        <taxon>Glomeromycetes</taxon>
        <taxon>Glomerales</taxon>
        <taxon>Glomeraceae</taxon>
        <taxon>Funneliformis</taxon>
    </lineage>
</organism>
<accession>A0A9W4WYW2</accession>
<dbReference type="EMBL" id="CAMKVN010013039">
    <property type="protein sequence ID" value="CAI2195793.1"/>
    <property type="molecule type" value="Genomic_DNA"/>
</dbReference>
<dbReference type="Proteomes" id="UP001153678">
    <property type="component" value="Unassembled WGS sequence"/>
</dbReference>
<comment type="caution">
    <text evidence="1">The sequence shown here is derived from an EMBL/GenBank/DDBJ whole genome shotgun (WGS) entry which is preliminary data.</text>
</comment>
<sequence length="104" mass="11539">ISLEANDQFVDIQRTEQGLTHGVDFAKRGKTRLCCFRTSRWIIFFMAFAKATPVDNNDEDILKRAVFVKCGGVDCNLNGRKCCDSPPTCVRKSQPCPKPGGGNQ</sequence>
<evidence type="ECO:0000313" key="1">
    <source>
        <dbReference type="EMBL" id="CAI2195793.1"/>
    </source>
</evidence>